<dbReference type="RefSeq" id="WP_244758911.1">
    <property type="nucleotide sequence ID" value="NZ_JALJCJ010000001.1"/>
</dbReference>
<protein>
    <submittedName>
        <fullName evidence="1">Uncharacterized protein</fullName>
    </submittedName>
</protein>
<dbReference type="Proteomes" id="UP001177080">
    <property type="component" value="Unassembled WGS sequence"/>
</dbReference>
<evidence type="ECO:0000313" key="1">
    <source>
        <dbReference type="EMBL" id="MDO6120200.1"/>
    </source>
</evidence>
<proteinExistence type="predicted"/>
<organism evidence="1 2">
    <name type="scientific">Shinella curvata</name>
    <dbReference type="NCBI Taxonomy" id="1817964"/>
    <lineage>
        <taxon>Bacteria</taxon>
        <taxon>Pseudomonadati</taxon>
        <taxon>Pseudomonadota</taxon>
        <taxon>Alphaproteobacteria</taxon>
        <taxon>Hyphomicrobiales</taxon>
        <taxon>Rhizobiaceae</taxon>
        <taxon>Shinella</taxon>
    </lineage>
</organism>
<dbReference type="EMBL" id="WHSC02000001">
    <property type="protein sequence ID" value="MDO6120200.1"/>
    <property type="molecule type" value="Genomic_DNA"/>
</dbReference>
<gene>
    <name evidence="1" type="ORF">GB928_003285</name>
</gene>
<keyword evidence="2" id="KW-1185">Reference proteome</keyword>
<sequence length="70" mass="8107">MEETPTAKLAAEYLRLGGARLAKIDDNKISTRQWVHETRDAEEFWNAHIAPLDEARREEVILHLPTINRV</sequence>
<evidence type="ECO:0000313" key="2">
    <source>
        <dbReference type="Proteomes" id="UP001177080"/>
    </source>
</evidence>
<reference evidence="1" key="1">
    <citation type="submission" date="2022-04" db="EMBL/GenBank/DDBJ databases">
        <title>Shinella lacus sp. nov., a novel member of the genus Shinella from water.</title>
        <authorList>
            <person name="Deng Y."/>
        </authorList>
    </citation>
    <scope>NUCLEOTIDE SEQUENCE</scope>
    <source>
        <strain evidence="1">JCM 31239</strain>
    </source>
</reference>
<comment type="caution">
    <text evidence="1">The sequence shown here is derived from an EMBL/GenBank/DDBJ whole genome shotgun (WGS) entry which is preliminary data.</text>
</comment>
<name>A0ABT8XAC4_9HYPH</name>
<accession>A0ABT8XAC4</accession>